<feature type="transmembrane region" description="Helical" evidence="9">
    <location>
        <begin position="284"/>
        <end position="308"/>
    </location>
</feature>
<dbReference type="Gene3D" id="1.20.1560.10">
    <property type="entry name" value="ABC transporter type 1, transmembrane domain"/>
    <property type="match status" value="1"/>
</dbReference>
<keyword evidence="2" id="KW-0813">Transport</keyword>
<keyword evidence="5" id="KW-0547">Nucleotide-binding</keyword>
<dbReference type="GO" id="GO:0005886">
    <property type="term" value="C:plasma membrane"/>
    <property type="evidence" value="ECO:0007669"/>
    <property type="project" value="UniProtKB-SubCell"/>
</dbReference>
<dbReference type="Gene3D" id="3.40.50.300">
    <property type="entry name" value="P-loop containing nucleotide triphosphate hydrolases"/>
    <property type="match status" value="1"/>
</dbReference>
<dbReference type="GO" id="GO:0016887">
    <property type="term" value="F:ATP hydrolysis activity"/>
    <property type="evidence" value="ECO:0007669"/>
    <property type="project" value="InterPro"/>
</dbReference>
<dbReference type="PANTHER" id="PTHR43394:SF1">
    <property type="entry name" value="ATP-BINDING CASSETTE SUB-FAMILY B MEMBER 10, MITOCHONDRIAL"/>
    <property type="match status" value="1"/>
</dbReference>
<gene>
    <name evidence="12" type="ORF">CLV97_11410</name>
</gene>
<protein>
    <submittedName>
        <fullName evidence="12">ATP-binding cassette subfamily B protein AbcA/BmrA</fullName>
    </submittedName>
</protein>
<dbReference type="Pfam" id="PF00005">
    <property type="entry name" value="ABC_tran"/>
    <property type="match status" value="1"/>
</dbReference>
<keyword evidence="4 9" id="KW-0812">Transmembrane</keyword>
<keyword evidence="13" id="KW-1185">Reference proteome</keyword>
<dbReference type="SUPFAM" id="SSF90123">
    <property type="entry name" value="ABC transporter transmembrane region"/>
    <property type="match status" value="1"/>
</dbReference>
<dbReference type="EMBL" id="PVNE01000014">
    <property type="protein sequence ID" value="PRX40322.1"/>
    <property type="molecule type" value="Genomic_DNA"/>
</dbReference>
<feature type="domain" description="ABC transporter" evidence="10">
    <location>
        <begin position="342"/>
        <end position="577"/>
    </location>
</feature>
<evidence type="ECO:0000313" key="12">
    <source>
        <dbReference type="EMBL" id="PRX40322.1"/>
    </source>
</evidence>
<evidence type="ECO:0000256" key="6">
    <source>
        <dbReference type="ARBA" id="ARBA00022840"/>
    </source>
</evidence>
<feature type="transmembrane region" description="Helical" evidence="9">
    <location>
        <begin position="70"/>
        <end position="92"/>
    </location>
</feature>
<dbReference type="PROSITE" id="PS50929">
    <property type="entry name" value="ABC_TM1F"/>
    <property type="match status" value="1"/>
</dbReference>
<dbReference type="GO" id="GO:0005524">
    <property type="term" value="F:ATP binding"/>
    <property type="evidence" value="ECO:0007669"/>
    <property type="project" value="UniProtKB-KW"/>
</dbReference>
<feature type="transmembrane region" description="Helical" evidence="9">
    <location>
        <begin position="143"/>
        <end position="163"/>
    </location>
</feature>
<dbReference type="InterPro" id="IPR003439">
    <property type="entry name" value="ABC_transporter-like_ATP-bd"/>
</dbReference>
<accession>A0A2T0LEG7</accession>
<comment type="caution">
    <text evidence="12">The sequence shown here is derived from an EMBL/GenBank/DDBJ whole genome shotgun (WGS) entry which is preliminary data.</text>
</comment>
<dbReference type="PANTHER" id="PTHR43394">
    <property type="entry name" value="ATP-DEPENDENT PERMEASE MDL1, MITOCHONDRIAL"/>
    <property type="match status" value="1"/>
</dbReference>
<dbReference type="FunFam" id="3.40.50.300:FF:000221">
    <property type="entry name" value="Multidrug ABC transporter ATP-binding protein"/>
    <property type="match status" value="1"/>
</dbReference>
<evidence type="ECO:0000256" key="8">
    <source>
        <dbReference type="ARBA" id="ARBA00023136"/>
    </source>
</evidence>
<keyword evidence="8 9" id="KW-0472">Membrane</keyword>
<keyword evidence="6 12" id="KW-0067">ATP-binding</keyword>
<evidence type="ECO:0000256" key="4">
    <source>
        <dbReference type="ARBA" id="ARBA00022692"/>
    </source>
</evidence>
<dbReference type="InterPro" id="IPR036640">
    <property type="entry name" value="ABC1_TM_sf"/>
</dbReference>
<dbReference type="InterPro" id="IPR003593">
    <property type="entry name" value="AAA+_ATPase"/>
</dbReference>
<name>A0A2T0LEG7_9BACL</name>
<evidence type="ECO:0000256" key="1">
    <source>
        <dbReference type="ARBA" id="ARBA00004651"/>
    </source>
</evidence>
<evidence type="ECO:0000313" key="13">
    <source>
        <dbReference type="Proteomes" id="UP000237797"/>
    </source>
</evidence>
<dbReference type="OrthoDB" id="9770415at2"/>
<comment type="subcellular location">
    <subcellularLocation>
        <location evidence="1">Cell membrane</location>
        <topology evidence="1">Multi-pass membrane protein</topology>
    </subcellularLocation>
</comment>
<dbReference type="InterPro" id="IPR027417">
    <property type="entry name" value="P-loop_NTPase"/>
</dbReference>
<feature type="domain" description="ABC transmembrane type-1" evidence="11">
    <location>
        <begin position="31"/>
        <end position="310"/>
    </location>
</feature>
<keyword evidence="7 9" id="KW-1133">Transmembrane helix</keyword>
<dbReference type="SUPFAM" id="SSF52540">
    <property type="entry name" value="P-loop containing nucleoside triphosphate hydrolases"/>
    <property type="match status" value="1"/>
</dbReference>
<evidence type="ECO:0000259" key="11">
    <source>
        <dbReference type="PROSITE" id="PS50929"/>
    </source>
</evidence>
<evidence type="ECO:0000256" key="2">
    <source>
        <dbReference type="ARBA" id="ARBA00022448"/>
    </source>
</evidence>
<reference evidence="12 13" key="1">
    <citation type="submission" date="2018-03" db="EMBL/GenBank/DDBJ databases">
        <title>Genomic Encyclopedia of Archaeal and Bacterial Type Strains, Phase II (KMG-II): from individual species to whole genera.</title>
        <authorList>
            <person name="Goeker M."/>
        </authorList>
    </citation>
    <scope>NUCLEOTIDE SEQUENCE [LARGE SCALE GENOMIC DNA]</scope>
    <source>
        <strain evidence="12 13">DSM 44946</strain>
    </source>
</reference>
<evidence type="ECO:0000259" key="10">
    <source>
        <dbReference type="PROSITE" id="PS50893"/>
    </source>
</evidence>
<keyword evidence="3" id="KW-1003">Cell membrane</keyword>
<dbReference type="PROSITE" id="PS00211">
    <property type="entry name" value="ABC_TRANSPORTER_1"/>
    <property type="match status" value="1"/>
</dbReference>
<dbReference type="PROSITE" id="PS50893">
    <property type="entry name" value="ABC_TRANSPORTER_2"/>
    <property type="match status" value="1"/>
</dbReference>
<dbReference type="InterPro" id="IPR011527">
    <property type="entry name" value="ABC1_TM_dom"/>
</dbReference>
<evidence type="ECO:0000256" key="5">
    <source>
        <dbReference type="ARBA" id="ARBA00022741"/>
    </source>
</evidence>
<dbReference type="InterPro" id="IPR039421">
    <property type="entry name" value="Type_1_exporter"/>
</dbReference>
<feature type="transmembrane region" description="Helical" evidence="9">
    <location>
        <begin position="169"/>
        <end position="190"/>
    </location>
</feature>
<dbReference type="RefSeq" id="WP_106345333.1">
    <property type="nucleotide sequence ID" value="NZ_PVNE01000014.1"/>
</dbReference>
<evidence type="ECO:0000256" key="3">
    <source>
        <dbReference type="ARBA" id="ARBA00022475"/>
    </source>
</evidence>
<dbReference type="GO" id="GO:0015421">
    <property type="term" value="F:ABC-type oligopeptide transporter activity"/>
    <property type="evidence" value="ECO:0007669"/>
    <property type="project" value="TreeGrafter"/>
</dbReference>
<feature type="transmembrane region" description="Helical" evidence="9">
    <location>
        <begin position="28"/>
        <end position="50"/>
    </location>
</feature>
<proteinExistence type="predicted"/>
<dbReference type="AlphaFoldDB" id="A0A2T0LEG7"/>
<dbReference type="CDD" id="cd18551">
    <property type="entry name" value="ABC_6TM_LmrA_like"/>
    <property type="match status" value="1"/>
</dbReference>
<dbReference type="SMART" id="SM00382">
    <property type="entry name" value="AAA"/>
    <property type="match status" value="1"/>
</dbReference>
<evidence type="ECO:0000256" key="7">
    <source>
        <dbReference type="ARBA" id="ARBA00022989"/>
    </source>
</evidence>
<dbReference type="Pfam" id="PF00664">
    <property type="entry name" value="ABC_membrane"/>
    <property type="match status" value="1"/>
</dbReference>
<feature type="transmembrane region" description="Helical" evidence="9">
    <location>
        <begin position="247"/>
        <end position="272"/>
    </location>
</feature>
<evidence type="ECO:0000256" key="9">
    <source>
        <dbReference type="SAM" id="Phobius"/>
    </source>
</evidence>
<dbReference type="InterPro" id="IPR017871">
    <property type="entry name" value="ABC_transporter-like_CS"/>
</dbReference>
<dbReference type="Proteomes" id="UP000237797">
    <property type="component" value="Unassembled WGS sequence"/>
</dbReference>
<organism evidence="12 13">
    <name type="scientific">Planifilum fimeticola</name>
    <dbReference type="NCBI Taxonomy" id="201975"/>
    <lineage>
        <taxon>Bacteria</taxon>
        <taxon>Bacillati</taxon>
        <taxon>Bacillota</taxon>
        <taxon>Bacilli</taxon>
        <taxon>Bacillales</taxon>
        <taxon>Thermoactinomycetaceae</taxon>
        <taxon>Planifilum</taxon>
    </lineage>
</organism>
<sequence length="585" mass="65113">MQERDRQQPGKPFSSFLKLLRLGKPAKGIFAVGILFSLIEAASGLIVPLLTKQLVDAITASGWSLLPVLWLVAAFLLQTVSGGLSHYLMAYIGEGFVRNIREHLWDHILSLPIPYFDKHQSGETMSRITQDTNTVKALISQHIISSLSSIITVLGSVVILFIMDWQMTLILFTAVPLSLLVIMPLGRVMYRISRRTQDEMAFLNANLGRVLGDIRLVKSHNAEDIEKRRGKESIRRLFSFGLKEAKVMAIISPLMTTVMMLVLVILIGYGGVRVASGTLTTGSLIAIILYMFQIIVPFTQLASFFTAFQKAMGATERIQQLLVRSPEADKKGMETLPLDQELVFDRVSFSYEEGKPILREIDFTVKPGETVAIVGPSGGGKTTIFSLIERFYTPDAGQIRLGPLPIDKLDLTAWRRSIGYVSQESPIMSGTIRENICYGLSREAGEDEIRRAAQLANASEFIERLPAGYETEVGERGIKLSGGQRQRIAIARAFLRNPRILLLDEATSNLDSESEMYVQQALKNLMKGRTTLIIAHRLSTVVEADQILVLEEGRITGRGAHEELMATHDLYRRLAKQQLQTARTP</sequence>
<dbReference type="FunFam" id="1.20.1560.10:FF:000011">
    <property type="entry name" value="Multidrug ABC transporter ATP-binding protein"/>
    <property type="match status" value="1"/>
</dbReference>